<dbReference type="PIRSF" id="PIRSF019381">
    <property type="entry name" value="YcjX"/>
    <property type="match status" value="1"/>
</dbReference>
<evidence type="ECO:0000313" key="1">
    <source>
        <dbReference type="EMBL" id="VTU07266.1"/>
    </source>
</evidence>
<dbReference type="PANTHER" id="PTHR38605:SF1">
    <property type="entry name" value="ATPASE"/>
    <property type="match status" value="1"/>
</dbReference>
<dbReference type="SUPFAM" id="SSF52540">
    <property type="entry name" value="P-loop containing nucleoside triphosphate hydrolases"/>
    <property type="match status" value="1"/>
</dbReference>
<dbReference type="PANTHER" id="PTHR38605">
    <property type="entry name" value="ATPASE-RELATED"/>
    <property type="match status" value="1"/>
</dbReference>
<protein>
    <submittedName>
        <fullName evidence="1">Predicted ATPase</fullName>
    </submittedName>
</protein>
<dbReference type="RefSeq" id="WP_135709653.1">
    <property type="nucleotide sequence ID" value="NZ_CABFKI010000004.1"/>
</dbReference>
<organism evidence="1 2">
    <name type="scientific">Actinobacillus porcinus</name>
    <dbReference type="NCBI Taxonomy" id="51048"/>
    <lineage>
        <taxon>Bacteria</taxon>
        <taxon>Pseudomonadati</taxon>
        <taxon>Pseudomonadota</taxon>
        <taxon>Gammaproteobacteria</taxon>
        <taxon>Pasteurellales</taxon>
        <taxon>Pasteurellaceae</taxon>
        <taxon>Actinobacillus</taxon>
    </lineage>
</organism>
<proteinExistence type="predicted"/>
<dbReference type="Proteomes" id="UP000308167">
    <property type="component" value="Unassembled WGS sequence"/>
</dbReference>
<dbReference type="GeneID" id="86155215"/>
<dbReference type="InterPro" id="IPR027417">
    <property type="entry name" value="P-loop_NTPase"/>
</dbReference>
<dbReference type="EMBL" id="CABFKI010000004">
    <property type="protein sequence ID" value="VTU07266.1"/>
    <property type="molecule type" value="Genomic_DNA"/>
</dbReference>
<evidence type="ECO:0000313" key="2">
    <source>
        <dbReference type="Proteomes" id="UP000308167"/>
    </source>
</evidence>
<dbReference type="InterPro" id="IPR007413">
    <property type="entry name" value="YcjX-like"/>
</dbReference>
<reference evidence="1 2" key="1">
    <citation type="submission" date="2019-05" db="EMBL/GenBank/DDBJ databases">
        <authorList>
            <consortium name="Pathogen Informatics"/>
        </authorList>
    </citation>
    <scope>NUCLEOTIDE SEQUENCE [LARGE SCALE GENOMIC DNA]</scope>
    <source>
        <strain evidence="1 2">NM319</strain>
    </source>
</reference>
<gene>
    <name evidence="1" type="primary">ycjX</name>
    <name evidence="1" type="ORF">SAMEA1410922_00816</name>
</gene>
<comment type="caution">
    <text evidence="1">The sequence shown here is derived from an EMBL/GenBank/DDBJ whole genome shotgun (WGS) entry which is preliminary data.</text>
</comment>
<keyword evidence="2" id="KW-1185">Reference proteome</keyword>
<name>A0ABY6TIT1_9PAST</name>
<dbReference type="Pfam" id="PF04317">
    <property type="entry name" value="DUF463"/>
    <property type="match status" value="1"/>
</dbReference>
<sequence length="469" mass="54645">MFNRIQKEMTQVFDRTFDRSLRIAVTGLSRSGKTAFITSLINQLLNINQTDNHHIPLFEPARNGRILAVKRVPQQDLRIPRFDYEGNLAELMQHPPHFPPSTHGVSETRLAIRYQRQQGLMSWLNEHSTLYVDIFDYPGEWLLDLPLLEQNYQKWSLHLQGLHQGKRAELAQKWLEKAQKLDLSAVANEDVLADLAKDYTEYLHHCKAEGLHFIQPGRFVLPAELAGSPAVQFFPLLWLNESEWQHLHKTAKSNSYFAMLNERYRYYRKHIVKSFYENYFVHFDRQVILADCLTPLNHSRQAFEDMQQALNQLFSNFHYGKRNLLNRLFSSRIDKLMFIATKADHITSDQLPNLTSLMRQLVQEGGRYVEFEGVELDYSAIAAIRATQQVNVTQNGENFKAIQGVRSSDLQKVTLYPGSVPAKLPKAEFWEARRFEFDQFEPQPLEQGEPIPHLRMDAVMQFLFGDKLL</sequence>
<accession>A0ABY6TIT1</accession>